<name>A0ABV2PGG9_9BACI</name>
<dbReference type="SUPFAM" id="SSF55073">
    <property type="entry name" value="Nucleotide cyclase"/>
    <property type="match status" value="1"/>
</dbReference>
<evidence type="ECO:0000313" key="3">
    <source>
        <dbReference type="EMBL" id="MET4560015.1"/>
    </source>
</evidence>
<dbReference type="SMART" id="SM00267">
    <property type="entry name" value="GGDEF"/>
    <property type="match status" value="1"/>
</dbReference>
<gene>
    <name evidence="3" type="ORF">ABIA69_001158</name>
</gene>
<protein>
    <submittedName>
        <fullName evidence="3">Diguanylate cyclase (GGDEF)-like protein</fullName>
    </submittedName>
</protein>
<dbReference type="SMART" id="SM00028">
    <property type="entry name" value="TPR"/>
    <property type="match status" value="2"/>
</dbReference>
<dbReference type="PROSITE" id="PS50887">
    <property type="entry name" value="GGDEF"/>
    <property type="match status" value="1"/>
</dbReference>
<dbReference type="RefSeq" id="WP_354471203.1">
    <property type="nucleotide sequence ID" value="NZ_JBEPSB010000003.1"/>
</dbReference>
<comment type="caution">
    <text evidence="3">The sequence shown here is derived from an EMBL/GenBank/DDBJ whole genome shotgun (WGS) entry which is preliminary data.</text>
</comment>
<dbReference type="NCBIfam" id="TIGR00254">
    <property type="entry name" value="GGDEF"/>
    <property type="match status" value="1"/>
</dbReference>
<feature type="domain" description="GGDEF" evidence="2">
    <location>
        <begin position="339"/>
        <end position="473"/>
    </location>
</feature>
<dbReference type="PROSITE" id="PS50005">
    <property type="entry name" value="TPR"/>
    <property type="match status" value="1"/>
</dbReference>
<dbReference type="Gene3D" id="3.30.70.270">
    <property type="match status" value="1"/>
</dbReference>
<evidence type="ECO:0000259" key="2">
    <source>
        <dbReference type="PROSITE" id="PS50887"/>
    </source>
</evidence>
<reference evidence="3 4" key="1">
    <citation type="submission" date="2024-06" db="EMBL/GenBank/DDBJ databases">
        <title>Sorghum-associated microbial communities from plants grown in Nebraska, USA.</title>
        <authorList>
            <person name="Schachtman D."/>
        </authorList>
    </citation>
    <scope>NUCLEOTIDE SEQUENCE [LARGE SCALE GENOMIC DNA]</scope>
    <source>
        <strain evidence="3 4">736</strain>
    </source>
</reference>
<dbReference type="Pfam" id="PF00990">
    <property type="entry name" value="GGDEF"/>
    <property type="match status" value="1"/>
</dbReference>
<evidence type="ECO:0000256" key="1">
    <source>
        <dbReference type="PROSITE-ProRule" id="PRU00339"/>
    </source>
</evidence>
<dbReference type="InterPro" id="IPR043128">
    <property type="entry name" value="Rev_trsase/Diguanyl_cyclase"/>
</dbReference>
<dbReference type="Proteomes" id="UP001549363">
    <property type="component" value="Unassembled WGS sequence"/>
</dbReference>
<dbReference type="Gene3D" id="1.25.40.10">
    <property type="entry name" value="Tetratricopeptide repeat domain"/>
    <property type="match status" value="1"/>
</dbReference>
<dbReference type="InterPro" id="IPR000160">
    <property type="entry name" value="GGDEF_dom"/>
</dbReference>
<dbReference type="CDD" id="cd01949">
    <property type="entry name" value="GGDEF"/>
    <property type="match status" value="1"/>
</dbReference>
<feature type="repeat" description="TPR" evidence="1">
    <location>
        <begin position="211"/>
        <end position="244"/>
    </location>
</feature>
<accession>A0ABV2PGG9</accession>
<dbReference type="Pfam" id="PF13424">
    <property type="entry name" value="TPR_12"/>
    <property type="match status" value="1"/>
</dbReference>
<dbReference type="PANTHER" id="PTHR45138">
    <property type="entry name" value="REGULATORY COMPONENTS OF SENSORY TRANSDUCTION SYSTEM"/>
    <property type="match status" value="1"/>
</dbReference>
<dbReference type="PANTHER" id="PTHR45138:SF9">
    <property type="entry name" value="DIGUANYLATE CYCLASE DGCM-RELATED"/>
    <property type="match status" value="1"/>
</dbReference>
<dbReference type="InterPro" id="IPR050469">
    <property type="entry name" value="Diguanylate_Cyclase"/>
</dbReference>
<dbReference type="InterPro" id="IPR029787">
    <property type="entry name" value="Nucleotide_cyclase"/>
</dbReference>
<dbReference type="SUPFAM" id="SSF48452">
    <property type="entry name" value="TPR-like"/>
    <property type="match status" value="1"/>
</dbReference>
<dbReference type="InterPro" id="IPR011990">
    <property type="entry name" value="TPR-like_helical_dom_sf"/>
</dbReference>
<keyword evidence="1" id="KW-0802">TPR repeat</keyword>
<sequence>MELTLDELNKTIMEMRTKGLLSEALVLAKQGLLVAIENGNYGHGLDLYYQKILIHHAFGDTLSMVNLIDEYEGCCQKYGTAKDIMHFYLVMSLIYDLVGVHEKTVEMTKKSIEYATELKDLVMLVRCHNNLCYLEVEKGSYSEAMQAGLLAIAYNKELVKVEPELAKLQEIRINNNIADVYIWEGDFDTAQALLDSSLSSVLVHNHKREKVAALFGYGFLYEKQHKLEEAVIYYRQAIELAQSYGDKPILKKVMRMLLHVLYELDRRDEIFEVQRAYIDLTEKMSADNLLQQVMYLEFNQQKEKLEKKALYDPLTGVLNRHFIDSELHEWIQGAQNCQLFVGIIVLDIDYFKTYNDRHGHLFGDMILQLLASGLRDFLLQQDAEIIRYGGDEFIICIRNKDGAAINRLVMDLHAYILTLALDYENERYPIKVSMGACINNQKNYDFKNLFELADRSLYRAKNDGRATYVISEL</sequence>
<evidence type="ECO:0000313" key="4">
    <source>
        <dbReference type="Proteomes" id="UP001549363"/>
    </source>
</evidence>
<organism evidence="3 4">
    <name type="scientific">Lysinibacillus parviboronicapiens</name>
    <dbReference type="NCBI Taxonomy" id="436516"/>
    <lineage>
        <taxon>Bacteria</taxon>
        <taxon>Bacillati</taxon>
        <taxon>Bacillota</taxon>
        <taxon>Bacilli</taxon>
        <taxon>Bacillales</taxon>
        <taxon>Bacillaceae</taxon>
        <taxon>Lysinibacillus</taxon>
    </lineage>
</organism>
<keyword evidence="4" id="KW-1185">Reference proteome</keyword>
<dbReference type="EMBL" id="JBEPSB010000003">
    <property type="protein sequence ID" value="MET4560015.1"/>
    <property type="molecule type" value="Genomic_DNA"/>
</dbReference>
<proteinExistence type="predicted"/>
<dbReference type="InterPro" id="IPR019734">
    <property type="entry name" value="TPR_rpt"/>
</dbReference>